<dbReference type="GO" id="GO:0015031">
    <property type="term" value="P:protein transport"/>
    <property type="evidence" value="ECO:0007669"/>
    <property type="project" value="UniProtKB-KW"/>
</dbReference>
<dbReference type="EMBL" id="WIUZ02000012">
    <property type="protein sequence ID" value="KAF9782176.1"/>
    <property type="molecule type" value="Genomic_DNA"/>
</dbReference>
<evidence type="ECO:0000259" key="8">
    <source>
        <dbReference type="Pfam" id="PF18388"/>
    </source>
</evidence>
<dbReference type="GO" id="GO:0000407">
    <property type="term" value="C:phagophore assembly site"/>
    <property type="evidence" value="ECO:0007669"/>
    <property type="project" value="UniProtKB-SubCell"/>
</dbReference>
<dbReference type="AlphaFoldDB" id="A0A9P6L4D0"/>
<evidence type="ECO:0000256" key="5">
    <source>
        <dbReference type="ARBA" id="ARBA00022927"/>
    </source>
</evidence>
<evidence type="ECO:0000313" key="10">
    <source>
        <dbReference type="Proteomes" id="UP000736335"/>
    </source>
</evidence>
<sequence>MAPLNVRVVVRLPFNRPEDSRLDPPKVEWNQEKEKVLWEVIARSRATDNGGTDWPSLAAHLQVPLPYLLYRAQTRYEEDLRGLQGIKVALSPASHDPSAASPSPDHLTAQPTPVARLSGQITSTRLTTPLGLRARLNSLTPAPSDVSPKVSSSSILTLQDRPPGRLLRRPLIRSHSSSAGSDDDSDAELDASEQAERRLEEQEALDQKLRNLQTMITGDKLGLVRSSRPRQRTERPSKDPQRALSNHTSLDSSSQSASSVGSPQGSIPSIPSPPPERQPIRRPAVTAKSSSPPALSSRHVHPQGFGGLIGIAQKTSERDSNNGSSASSFSDLSGSPFPSNSLSYPFAQLDRRCQSFCFRHG</sequence>
<dbReference type="InterPro" id="IPR039113">
    <property type="entry name" value="ATG29"/>
</dbReference>
<dbReference type="PANTHER" id="PTHR40012:SF1">
    <property type="entry name" value="AUTOPHAGY-RELATED PROTEIN 29"/>
    <property type="match status" value="1"/>
</dbReference>
<feature type="region of interest" description="Disordered" evidence="7">
    <location>
        <begin position="219"/>
        <end position="344"/>
    </location>
</feature>
<dbReference type="InterPro" id="IPR039362">
    <property type="entry name" value="ATG29_sf"/>
</dbReference>
<feature type="compositionally biased region" description="Low complexity" evidence="7">
    <location>
        <begin position="143"/>
        <end position="154"/>
    </location>
</feature>
<feature type="compositionally biased region" description="Basic and acidic residues" evidence="7">
    <location>
        <begin position="231"/>
        <end position="241"/>
    </location>
</feature>
<feature type="region of interest" description="Disordered" evidence="7">
    <location>
        <begin position="138"/>
        <end position="203"/>
    </location>
</feature>
<feature type="compositionally biased region" description="Low complexity" evidence="7">
    <location>
        <begin position="249"/>
        <end position="269"/>
    </location>
</feature>
<evidence type="ECO:0000313" key="9">
    <source>
        <dbReference type="EMBL" id="KAF9782176.1"/>
    </source>
</evidence>
<proteinExistence type="inferred from homology"/>
<evidence type="ECO:0000256" key="7">
    <source>
        <dbReference type="SAM" id="MobiDB-lite"/>
    </source>
</evidence>
<dbReference type="OrthoDB" id="21072at2759"/>
<evidence type="ECO:0000256" key="1">
    <source>
        <dbReference type="ARBA" id="ARBA00004329"/>
    </source>
</evidence>
<evidence type="ECO:0000256" key="3">
    <source>
        <dbReference type="ARBA" id="ARBA00013784"/>
    </source>
</evidence>
<reference evidence="9" key="1">
    <citation type="journal article" date="2020" name="Nat. Commun.">
        <title>Large-scale genome sequencing of mycorrhizal fungi provides insights into the early evolution of symbiotic traits.</title>
        <authorList>
            <person name="Miyauchi S."/>
            <person name="Kiss E."/>
            <person name="Kuo A."/>
            <person name="Drula E."/>
            <person name="Kohler A."/>
            <person name="Sanchez-Garcia M."/>
            <person name="Morin E."/>
            <person name="Andreopoulos B."/>
            <person name="Barry K.W."/>
            <person name="Bonito G."/>
            <person name="Buee M."/>
            <person name="Carver A."/>
            <person name="Chen C."/>
            <person name="Cichocki N."/>
            <person name="Clum A."/>
            <person name="Culley D."/>
            <person name="Crous P.W."/>
            <person name="Fauchery L."/>
            <person name="Girlanda M."/>
            <person name="Hayes R.D."/>
            <person name="Keri Z."/>
            <person name="LaButti K."/>
            <person name="Lipzen A."/>
            <person name="Lombard V."/>
            <person name="Magnuson J."/>
            <person name="Maillard F."/>
            <person name="Murat C."/>
            <person name="Nolan M."/>
            <person name="Ohm R.A."/>
            <person name="Pangilinan J."/>
            <person name="Pereira M.F."/>
            <person name="Perotto S."/>
            <person name="Peter M."/>
            <person name="Pfister S."/>
            <person name="Riley R."/>
            <person name="Sitrit Y."/>
            <person name="Stielow J.B."/>
            <person name="Szollosi G."/>
            <person name="Zifcakova L."/>
            <person name="Stursova M."/>
            <person name="Spatafora J.W."/>
            <person name="Tedersoo L."/>
            <person name="Vaario L.M."/>
            <person name="Yamada A."/>
            <person name="Yan M."/>
            <person name="Wang P."/>
            <person name="Xu J."/>
            <person name="Bruns T."/>
            <person name="Baldrian P."/>
            <person name="Vilgalys R."/>
            <person name="Dunand C."/>
            <person name="Henrissat B."/>
            <person name="Grigoriev I.V."/>
            <person name="Hibbett D."/>
            <person name="Nagy L.G."/>
            <person name="Martin F.M."/>
        </authorList>
    </citation>
    <scope>NUCLEOTIDE SEQUENCE</scope>
    <source>
        <strain evidence="9">UH-Tt-Lm1</strain>
    </source>
</reference>
<dbReference type="PANTHER" id="PTHR40012">
    <property type="entry name" value="AUTOPHAGY-RELATED PROTEIN 29"/>
    <property type="match status" value="1"/>
</dbReference>
<name>A0A9P6L4D0_9AGAM</name>
<feature type="compositionally biased region" description="Low complexity" evidence="7">
    <location>
        <begin position="92"/>
        <end position="107"/>
    </location>
</feature>
<comment type="similarity">
    <text evidence="2">Belongs to the ATG29 family.</text>
</comment>
<keyword evidence="4" id="KW-0813">Transport</keyword>
<dbReference type="Gene3D" id="1.10.10.2570">
    <property type="match status" value="1"/>
</dbReference>
<evidence type="ECO:0000256" key="2">
    <source>
        <dbReference type="ARBA" id="ARBA00010082"/>
    </source>
</evidence>
<dbReference type="InterPro" id="IPR040666">
    <property type="entry name" value="Atg29_N"/>
</dbReference>
<comment type="subcellular location">
    <subcellularLocation>
        <location evidence="1">Preautophagosomal structure</location>
    </subcellularLocation>
</comment>
<organism evidence="9 10">
    <name type="scientific">Thelephora terrestris</name>
    <dbReference type="NCBI Taxonomy" id="56493"/>
    <lineage>
        <taxon>Eukaryota</taxon>
        <taxon>Fungi</taxon>
        <taxon>Dikarya</taxon>
        <taxon>Basidiomycota</taxon>
        <taxon>Agaricomycotina</taxon>
        <taxon>Agaricomycetes</taxon>
        <taxon>Thelephorales</taxon>
        <taxon>Thelephoraceae</taxon>
        <taxon>Thelephora</taxon>
    </lineage>
</organism>
<keyword evidence="6" id="KW-0072">Autophagy</keyword>
<dbReference type="Pfam" id="PF18388">
    <property type="entry name" value="ATG29_N"/>
    <property type="match status" value="1"/>
</dbReference>
<feature type="compositionally biased region" description="Acidic residues" evidence="7">
    <location>
        <begin position="181"/>
        <end position="193"/>
    </location>
</feature>
<feature type="compositionally biased region" description="Basic and acidic residues" evidence="7">
    <location>
        <begin position="194"/>
        <end position="203"/>
    </location>
</feature>
<comment type="caution">
    <text evidence="9">The sequence shown here is derived from an EMBL/GenBank/DDBJ whole genome shotgun (WGS) entry which is preliminary data.</text>
</comment>
<gene>
    <name evidence="9" type="ORF">BJ322DRAFT_1074684</name>
</gene>
<reference evidence="9" key="2">
    <citation type="submission" date="2020-11" db="EMBL/GenBank/DDBJ databases">
        <authorList>
            <consortium name="DOE Joint Genome Institute"/>
            <person name="Kuo A."/>
            <person name="Miyauchi S."/>
            <person name="Kiss E."/>
            <person name="Drula E."/>
            <person name="Kohler A."/>
            <person name="Sanchez-Garcia M."/>
            <person name="Andreopoulos B."/>
            <person name="Barry K.W."/>
            <person name="Bonito G."/>
            <person name="Buee M."/>
            <person name="Carver A."/>
            <person name="Chen C."/>
            <person name="Cichocki N."/>
            <person name="Clum A."/>
            <person name="Culley D."/>
            <person name="Crous P.W."/>
            <person name="Fauchery L."/>
            <person name="Girlanda M."/>
            <person name="Hayes R."/>
            <person name="Keri Z."/>
            <person name="Labutti K."/>
            <person name="Lipzen A."/>
            <person name="Lombard V."/>
            <person name="Magnuson J."/>
            <person name="Maillard F."/>
            <person name="Morin E."/>
            <person name="Murat C."/>
            <person name="Nolan M."/>
            <person name="Ohm R."/>
            <person name="Pangilinan J."/>
            <person name="Pereira M."/>
            <person name="Perotto S."/>
            <person name="Peter M."/>
            <person name="Riley R."/>
            <person name="Sitrit Y."/>
            <person name="Stielow B."/>
            <person name="Szollosi G."/>
            <person name="Zifcakova L."/>
            <person name="Stursova M."/>
            <person name="Spatafora J.W."/>
            <person name="Tedersoo L."/>
            <person name="Vaario L.-M."/>
            <person name="Yamada A."/>
            <person name="Yan M."/>
            <person name="Wang P."/>
            <person name="Xu J."/>
            <person name="Bruns T."/>
            <person name="Baldrian P."/>
            <person name="Vilgalys R."/>
            <person name="Henrissat B."/>
            <person name="Grigoriev I.V."/>
            <person name="Hibbett D."/>
            <person name="Nagy L.G."/>
            <person name="Martin F.M."/>
        </authorList>
    </citation>
    <scope>NUCLEOTIDE SEQUENCE</scope>
    <source>
        <strain evidence="9">UH-Tt-Lm1</strain>
    </source>
</reference>
<feature type="domain" description="Atg29 N-terminal" evidence="8">
    <location>
        <begin position="7"/>
        <end position="63"/>
    </location>
</feature>
<evidence type="ECO:0000256" key="6">
    <source>
        <dbReference type="ARBA" id="ARBA00023006"/>
    </source>
</evidence>
<accession>A0A9P6L4D0</accession>
<keyword evidence="5" id="KW-0653">Protein transport</keyword>
<protein>
    <recommendedName>
        <fullName evidence="3">Autophagy-related protein 29</fullName>
    </recommendedName>
</protein>
<feature type="compositionally biased region" description="Low complexity" evidence="7">
    <location>
        <begin position="321"/>
        <end position="339"/>
    </location>
</feature>
<evidence type="ECO:0000256" key="4">
    <source>
        <dbReference type="ARBA" id="ARBA00022448"/>
    </source>
</evidence>
<dbReference type="GO" id="GO:0000045">
    <property type="term" value="P:autophagosome assembly"/>
    <property type="evidence" value="ECO:0007669"/>
    <property type="project" value="InterPro"/>
</dbReference>
<feature type="region of interest" description="Disordered" evidence="7">
    <location>
        <begin position="92"/>
        <end position="123"/>
    </location>
</feature>
<keyword evidence="10" id="KW-1185">Reference proteome</keyword>
<dbReference type="Proteomes" id="UP000736335">
    <property type="component" value="Unassembled WGS sequence"/>
</dbReference>